<keyword evidence="2" id="KW-0964">Secreted</keyword>
<dbReference type="OrthoDB" id="7284755at2"/>
<name>A0A2W7HZC4_9PROT</name>
<keyword evidence="5" id="KW-1185">Reference proteome</keyword>
<comment type="subcellular location">
    <subcellularLocation>
        <location evidence="1">Secreted</location>
    </subcellularLocation>
</comment>
<evidence type="ECO:0000259" key="3">
    <source>
        <dbReference type="Pfam" id="PF13403"/>
    </source>
</evidence>
<dbReference type="SUPFAM" id="SSF51120">
    <property type="entry name" value="beta-Roll"/>
    <property type="match status" value="1"/>
</dbReference>
<reference evidence="4 5" key="1">
    <citation type="submission" date="2018-06" db="EMBL/GenBank/DDBJ databases">
        <title>Genomic Encyclopedia of Archaeal and Bacterial Type Strains, Phase II (KMG-II): from individual species to whole genera.</title>
        <authorList>
            <person name="Goeker M."/>
        </authorList>
    </citation>
    <scope>NUCLEOTIDE SEQUENCE [LARGE SCALE GENOMIC DNA]</scope>
    <source>
        <strain evidence="4 5">DSM 24525</strain>
    </source>
</reference>
<protein>
    <submittedName>
        <fullName evidence="4">Hemolysin type calcium-binding protein</fullName>
    </submittedName>
</protein>
<organism evidence="4 5">
    <name type="scientific">Humitalea rosea</name>
    <dbReference type="NCBI Taxonomy" id="990373"/>
    <lineage>
        <taxon>Bacteria</taxon>
        <taxon>Pseudomonadati</taxon>
        <taxon>Pseudomonadota</taxon>
        <taxon>Alphaproteobacteria</taxon>
        <taxon>Acetobacterales</taxon>
        <taxon>Roseomonadaceae</taxon>
        <taxon>Humitalea</taxon>
    </lineage>
</organism>
<proteinExistence type="predicted"/>
<sequence length="559" mass="58801">MATIYGTNGADTLVGTEGDDTIFGNGPGAAPDWEHRDVGDLIHGGDGNDSINGWFGRDTVYGGEGNDTIQQIAGGSFIDGGPGNDYIYAPGYQTAVTPDWSGDNTVYGGDGNDTIAGYSLVDGGAGDDVLRGDLRGGTVIGGAGNDTLGSASDYNSYYPSATFDYSGASTDYAYTAGHWGATSFNWIDSVTDTRPGSPDGHDTILQPAGFHFSDGSFSSEALLALPCYLRGTRILTSSGEVPVEALRAGDLVVTCLGRGARLKPVLWLGHRHLDLRRHPQPRLCHPIRIRAGALADGVPGRDLLVSPSHALCLEGHLVRAEDLVNGATITQERREEVAYFHIELAAHDILLAEGTPAESWLDQGNRAHFSNAPVAALRPDLAAGGADGFCLPFLDAAACAALAQRLAARAEALGWRRALPDIHLLADGRRLAPEHTAPGHRRFRLPPAVRALHLRCPVEASRGRDPGCADGRLLGLALSRIELSGPEGACSIAADDVRLARGFHAAERRGQRCWRWTDGCGELSAIVPAGGGLLDLHFFGICDGWLPPAEATAGARAVA</sequence>
<dbReference type="PRINTS" id="PR00313">
    <property type="entry name" value="CABNDNGRPT"/>
</dbReference>
<dbReference type="SUPFAM" id="SSF51294">
    <property type="entry name" value="Hedgehog/intein (Hint) domain"/>
    <property type="match status" value="1"/>
</dbReference>
<dbReference type="Gene3D" id="2.170.16.10">
    <property type="entry name" value="Hedgehog/Intein (Hint) domain"/>
    <property type="match status" value="1"/>
</dbReference>
<dbReference type="Proteomes" id="UP000249688">
    <property type="component" value="Unassembled WGS sequence"/>
</dbReference>
<dbReference type="GO" id="GO:0005509">
    <property type="term" value="F:calcium ion binding"/>
    <property type="evidence" value="ECO:0007669"/>
    <property type="project" value="InterPro"/>
</dbReference>
<dbReference type="InterPro" id="IPR011049">
    <property type="entry name" value="Serralysin-like_metalloprot_C"/>
</dbReference>
<dbReference type="EMBL" id="QKYU01000027">
    <property type="protein sequence ID" value="PZW39844.1"/>
    <property type="molecule type" value="Genomic_DNA"/>
</dbReference>
<evidence type="ECO:0000256" key="1">
    <source>
        <dbReference type="ARBA" id="ARBA00004613"/>
    </source>
</evidence>
<evidence type="ECO:0000313" key="5">
    <source>
        <dbReference type="Proteomes" id="UP000249688"/>
    </source>
</evidence>
<dbReference type="PANTHER" id="PTHR38340">
    <property type="entry name" value="S-LAYER PROTEIN"/>
    <property type="match status" value="1"/>
</dbReference>
<dbReference type="RefSeq" id="WP_111399954.1">
    <property type="nucleotide sequence ID" value="NZ_QKYU01000027.1"/>
</dbReference>
<dbReference type="Pfam" id="PF13403">
    <property type="entry name" value="Hint_2"/>
    <property type="match status" value="1"/>
</dbReference>
<dbReference type="GO" id="GO:0005576">
    <property type="term" value="C:extracellular region"/>
    <property type="evidence" value="ECO:0007669"/>
    <property type="project" value="UniProtKB-SubCell"/>
</dbReference>
<comment type="caution">
    <text evidence="4">The sequence shown here is derived from an EMBL/GenBank/DDBJ whole genome shotgun (WGS) entry which is preliminary data.</text>
</comment>
<dbReference type="AlphaFoldDB" id="A0A2W7HZC4"/>
<dbReference type="InterPro" id="IPR001343">
    <property type="entry name" value="Hemolysn_Ca-bd"/>
</dbReference>
<gene>
    <name evidence="4" type="ORF">C8P66_12747</name>
</gene>
<evidence type="ECO:0000256" key="2">
    <source>
        <dbReference type="ARBA" id="ARBA00022525"/>
    </source>
</evidence>
<dbReference type="InterPro" id="IPR036844">
    <property type="entry name" value="Hint_dom_sf"/>
</dbReference>
<dbReference type="Gene3D" id="2.150.10.10">
    <property type="entry name" value="Serralysin-like metalloprotease, C-terminal"/>
    <property type="match status" value="1"/>
</dbReference>
<accession>A0A2W7HZC4</accession>
<evidence type="ECO:0000313" key="4">
    <source>
        <dbReference type="EMBL" id="PZW39844.1"/>
    </source>
</evidence>
<dbReference type="Pfam" id="PF00353">
    <property type="entry name" value="HemolysinCabind"/>
    <property type="match status" value="5"/>
</dbReference>
<dbReference type="InterPro" id="IPR028992">
    <property type="entry name" value="Hedgehog/Intein_dom"/>
</dbReference>
<dbReference type="PANTHER" id="PTHR38340:SF1">
    <property type="entry name" value="S-LAYER PROTEIN"/>
    <property type="match status" value="1"/>
</dbReference>
<dbReference type="InterPro" id="IPR050557">
    <property type="entry name" value="RTX_toxin/Mannuronan_C5-epim"/>
</dbReference>
<feature type="domain" description="Hedgehog/Intein (Hint)" evidence="3">
    <location>
        <begin position="226"/>
        <end position="362"/>
    </location>
</feature>